<evidence type="ECO:0000256" key="1">
    <source>
        <dbReference type="ARBA" id="ARBA00001933"/>
    </source>
</evidence>
<name>A0A383DHW2_9ZZZZ</name>
<dbReference type="AlphaFoldDB" id="A0A383DHW2"/>
<dbReference type="Gene3D" id="3.90.1150.10">
    <property type="entry name" value="Aspartate Aminotransferase, domain 1"/>
    <property type="match status" value="1"/>
</dbReference>
<dbReference type="Gene3D" id="3.40.640.10">
    <property type="entry name" value="Type I PLP-dependent aspartate aminotransferase-like (Major domain)"/>
    <property type="match status" value="1"/>
</dbReference>
<proteinExistence type="inferred from homology"/>
<dbReference type="GO" id="GO:0006520">
    <property type="term" value="P:amino acid metabolic process"/>
    <property type="evidence" value="ECO:0007669"/>
    <property type="project" value="InterPro"/>
</dbReference>
<evidence type="ECO:0000313" key="5">
    <source>
        <dbReference type="EMBL" id="SVE43909.1"/>
    </source>
</evidence>
<dbReference type="PANTHER" id="PTHR48097:SF5">
    <property type="entry name" value="LOW SPECIFICITY L-THREONINE ALDOLASE"/>
    <property type="match status" value="1"/>
</dbReference>
<dbReference type="PANTHER" id="PTHR48097">
    <property type="entry name" value="L-THREONINE ALDOLASE-RELATED"/>
    <property type="match status" value="1"/>
</dbReference>
<keyword evidence="3" id="KW-0663">Pyridoxal phosphate</keyword>
<dbReference type="InterPro" id="IPR001597">
    <property type="entry name" value="ArAA_b-elim_lyase/Thr_aldolase"/>
</dbReference>
<feature type="non-terminal residue" evidence="5">
    <location>
        <position position="1"/>
    </location>
</feature>
<reference evidence="5" key="1">
    <citation type="submission" date="2018-05" db="EMBL/GenBank/DDBJ databases">
        <authorList>
            <person name="Lanie J.A."/>
            <person name="Ng W.-L."/>
            <person name="Kazmierczak K.M."/>
            <person name="Andrzejewski T.M."/>
            <person name="Davidsen T.M."/>
            <person name="Wayne K.J."/>
            <person name="Tettelin H."/>
            <person name="Glass J.I."/>
            <person name="Rusch D."/>
            <person name="Podicherti R."/>
            <person name="Tsui H.-C.T."/>
            <person name="Winkler M.E."/>
        </authorList>
    </citation>
    <scope>NUCLEOTIDE SEQUENCE</scope>
</reference>
<organism evidence="5">
    <name type="scientific">marine metagenome</name>
    <dbReference type="NCBI Taxonomy" id="408172"/>
    <lineage>
        <taxon>unclassified sequences</taxon>
        <taxon>metagenomes</taxon>
        <taxon>ecological metagenomes</taxon>
    </lineage>
</organism>
<dbReference type="InterPro" id="IPR015422">
    <property type="entry name" value="PyrdxlP-dep_Trfase_small"/>
</dbReference>
<accession>A0A383DHW2</accession>
<feature type="domain" description="Aromatic amino acid beta-eliminating lyase/threonine aldolase" evidence="4">
    <location>
        <begin position="4"/>
        <end position="196"/>
    </location>
</feature>
<dbReference type="Pfam" id="PF01212">
    <property type="entry name" value="Beta_elim_lyase"/>
    <property type="match status" value="1"/>
</dbReference>
<feature type="non-terminal residue" evidence="5">
    <location>
        <position position="235"/>
    </location>
</feature>
<dbReference type="SUPFAM" id="SSF53383">
    <property type="entry name" value="PLP-dependent transferases"/>
    <property type="match status" value="1"/>
</dbReference>
<evidence type="ECO:0000256" key="2">
    <source>
        <dbReference type="ARBA" id="ARBA00006966"/>
    </source>
</evidence>
<evidence type="ECO:0000256" key="3">
    <source>
        <dbReference type="ARBA" id="ARBA00022898"/>
    </source>
</evidence>
<dbReference type="GO" id="GO:0016829">
    <property type="term" value="F:lyase activity"/>
    <property type="evidence" value="ECO:0007669"/>
    <property type="project" value="InterPro"/>
</dbReference>
<comment type="similarity">
    <text evidence="2">Belongs to the threonine aldolase family.</text>
</comment>
<protein>
    <recommendedName>
        <fullName evidence="4">Aromatic amino acid beta-eliminating lyase/threonine aldolase domain-containing protein</fullName>
    </recommendedName>
</protein>
<evidence type="ECO:0000259" key="4">
    <source>
        <dbReference type="Pfam" id="PF01212"/>
    </source>
</evidence>
<comment type="cofactor">
    <cofactor evidence="1">
        <name>pyridoxal 5'-phosphate</name>
        <dbReference type="ChEBI" id="CHEBI:597326"/>
    </cofactor>
</comment>
<dbReference type="EMBL" id="UINC01217347">
    <property type="protein sequence ID" value="SVE43909.1"/>
    <property type="molecule type" value="Genomic_DNA"/>
</dbReference>
<dbReference type="InterPro" id="IPR015421">
    <property type="entry name" value="PyrdxlP-dep_Trfase_major"/>
</dbReference>
<gene>
    <name evidence="5" type="ORF">METZ01_LOCUS496763</name>
</gene>
<dbReference type="InterPro" id="IPR015424">
    <property type="entry name" value="PyrdxlP-dep_Trfase"/>
</dbReference>
<sequence length="235" mass="25995">TERFTGCRVLTVPSKGGKMEVGAIEPFLQGAGEAHRSQARVISITQATELGTVYSPEEIAVLADFAHDHDMYLHMDGSRLANAAAGLDVDLRQITADAGVDLLSFGGTKNGLLMGEAVVFFGKELARDFAYTHKQGMQLASKMRFVSVQFQALLTDDLWLRSARHANGMAQLLASKVREISEVEIIHPVESNAVFARLPRERIPGLQEQYFFHPMDEQEGIVRWMPAFDTTEDDV</sequence>